<gene>
    <name evidence="1" type="ORF">SOIL9_00260</name>
</gene>
<evidence type="ECO:0000313" key="1">
    <source>
        <dbReference type="EMBL" id="VTR99183.1"/>
    </source>
</evidence>
<name>A0A6P2DBR5_9BACT</name>
<evidence type="ECO:0008006" key="3">
    <source>
        <dbReference type="Google" id="ProtNLM"/>
    </source>
</evidence>
<dbReference type="EMBL" id="LR593886">
    <property type="protein sequence ID" value="VTR99183.1"/>
    <property type="molecule type" value="Genomic_DNA"/>
</dbReference>
<protein>
    <recommendedName>
        <fullName evidence="3">VRR-NUC domain-containing protein</fullName>
    </recommendedName>
</protein>
<organism evidence="1 2">
    <name type="scientific">Gemmata massiliana</name>
    <dbReference type="NCBI Taxonomy" id="1210884"/>
    <lineage>
        <taxon>Bacteria</taxon>
        <taxon>Pseudomonadati</taxon>
        <taxon>Planctomycetota</taxon>
        <taxon>Planctomycetia</taxon>
        <taxon>Gemmatales</taxon>
        <taxon>Gemmataceae</taxon>
        <taxon>Gemmata</taxon>
    </lineage>
</organism>
<dbReference type="Proteomes" id="UP000464178">
    <property type="component" value="Chromosome"/>
</dbReference>
<dbReference type="AlphaFoldDB" id="A0A6P2DBR5"/>
<dbReference type="RefSeq" id="WP_162671810.1">
    <property type="nucleotide sequence ID" value="NZ_LR593886.1"/>
</dbReference>
<dbReference type="GO" id="GO:0003676">
    <property type="term" value="F:nucleic acid binding"/>
    <property type="evidence" value="ECO:0007669"/>
    <property type="project" value="InterPro"/>
</dbReference>
<dbReference type="InterPro" id="IPR011856">
    <property type="entry name" value="tRNA_endonuc-like_dom_sf"/>
</dbReference>
<accession>A0A6P2DBR5</accession>
<dbReference type="KEGG" id="gms:SOIL9_00260"/>
<reference evidence="1 2" key="1">
    <citation type="submission" date="2019-05" db="EMBL/GenBank/DDBJ databases">
        <authorList>
            <consortium name="Science for Life Laboratories"/>
        </authorList>
    </citation>
    <scope>NUCLEOTIDE SEQUENCE [LARGE SCALE GENOMIC DNA]</scope>
    <source>
        <strain evidence="1">Soil9</strain>
    </source>
</reference>
<keyword evidence="2" id="KW-1185">Reference proteome</keyword>
<proteinExistence type="predicted"/>
<evidence type="ECO:0000313" key="2">
    <source>
        <dbReference type="Proteomes" id="UP000464178"/>
    </source>
</evidence>
<dbReference type="Gene3D" id="3.40.1350.10">
    <property type="match status" value="1"/>
</dbReference>
<sequence length="118" mass="12849">MGFEAPREKDVQKTCIQWLALWGATAIRVNSGGMKIEKRYVPFNSEPGCSDVIACLPPNGRMLALELKKPGRDRTTAKRKAEQESFRAKVVKSGGLAIVATSLDELLAGLKAAGYDVR</sequence>